<dbReference type="Gramene" id="Kaladp0550s0060.1.v1.1">
    <property type="protein sequence ID" value="Kaladp0550s0060.1.v1.1"/>
    <property type="gene ID" value="Kaladp0550s0060.v1.1"/>
</dbReference>
<dbReference type="Proteomes" id="UP000594263">
    <property type="component" value="Unplaced"/>
</dbReference>
<name>A0A7N1A6J8_KALFE</name>
<feature type="region of interest" description="Disordered" evidence="2">
    <location>
        <begin position="19"/>
        <end position="39"/>
    </location>
</feature>
<sequence>MAARFLLRSRARSLLSSSIVSSSHPSVTETISAPSSLRRFQPSAPAPALLRPARRFSASESDAIPPPPAPASIVDGVPRSKDALYETREDIMLDGCDFEHWLIMMDKPEGDPPRDDIIDSYIKTLATVVGSEEEARMKIYSVSTKHYYAFSCLLSQDVAKKLNDVPGVSWVLPDAYVDVRNKDYGGEPFINGKAVPYDPKYHEEWVRNNSRSNKGGGRNRDRAPSSDNRPRRAYRDSPSASDNRPRGENRDRAPTPSENNAVSRTSDGGRAF</sequence>
<dbReference type="GO" id="GO:0080156">
    <property type="term" value="P:mitochondrial mRNA modification"/>
    <property type="evidence" value="ECO:0007669"/>
    <property type="project" value="TreeGrafter"/>
</dbReference>
<feature type="compositionally biased region" description="Polar residues" evidence="2">
    <location>
        <begin position="256"/>
        <end position="266"/>
    </location>
</feature>
<organism evidence="4 5">
    <name type="scientific">Kalanchoe fedtschenkoi</name>
    <name type="common">Lavender scallops</name>
    <name type="synonym">South American air plant</name>
    <dbReference type="NCBI Taxonomy" id="63787"/>
    <lineage>
        <taxon>Eukaryota</taxon>
        <taxon>Viridiplantae</taxon>
        <taxon>Streptophyta</taxon>
        <taxon>Embryophyta</taxon>
        <taxon>Tracheophyta</taxon>
        <taxon>Spermatophyta</taxon>
        <taxon>Magnoliopsida</taxon>
        <taxon>eudicotyledons</taxon>
        <taxon>Gunneridae</taxon>
        <taxon>Pentapetalae</taxon>
        <taxon>Saxifragales</taxon>
        <taxon>Crassulaceae</taxon>
        <taxon>Kalanchoe</taxon>
    </lineage>
</organism>
<dbReference type="Gene3D" id="3.30.70.80">
    <property type="entry name" value="Peptidase S8 propeptide/proteinase inhibitor I9"/>
    <property type="match status" value="1"/>
</dbReference>
<dbReference type="PANTHER" id="PTHR31346:SF4">
    <property type="entry name" value="MULTIPLE ORGANELLAR RNA EDITING FACTOR 8, CHLOROPLASTIC_MITOCHONDRIAL"/>
    <property type="match status" value="1"/>
</dbReference>
<dbReference type="GO" id="GO:0005739">
    <property type="term" value="C:mitochondrion"/>
    <property type="evidence" value="ECO:0007669"/>
    <property type="project" value="TreeGrafter"/>
</dbReference>
<proteinExistence type="predicted"/>
<dbReference type="AlphaFoldDB" id="A0A7N1A6J8"/>
<dbReference type="PANTHER" id="PTHR31346">
    <property type="entry name" value="MULTIPLE ORGANELLAR RNA EDITING FACTOR 2, CHLOROPLASTIC-RELATED-RELATED"/>
    <property type="match status" value="1"/>
</dbReference>
<evidence type="ECO:0000313" key="5">
    <source>
        <dbReference type="Proteomes" id="UP000594263"/>
    </source>
</evidence>
<evidence type="ECO:0000259" key="3">
    <source>
        <dbReference type="Pfam" id="PF21864"/>
    </source>
</evidence>
<dbReference type="InterPro" id="IPR037045">
    <property type="entry name" value="S8pro/Inhibitor_I9_sf"/>
</dbReference>
<dbReference type="EnsemblPlants" id="Kaladp0550s0060.1.v1.1">
    <property type="protein sequence ID" value="Kaladp0550s0060.1.v1.1"/>
    <property type="gene ID" value="Kaladp0550s0060.v1.1"/>
</dbReference>
<evidence type="ECO:0000256" key="2">
    <source>
        <dbReference type="SAM" id="MobiDB-lite"/>
    </source>
</evidence>
<protein>
    <recommendedName>
        <fullName evidence="3">MORF/ORRM1/DAG-like MORF domain-containing protein</fullName>
    </recommendedName>
</protein>
<reference evidence="4" key="1">
    <citation type="submission" date="2021-01" db="UniProtKB">
        <authorList>
            <consortium name="EnsemblPlants"/>
        </authorList>
    </citation>
    <scope>IDENTIFICATION</scope>
</reference>
<feature type="compositionally biased region" description="Basic and acidic residues" evidence="2">
    <location>
        <begin position="243"/>
        <end position="253"/>
    </location>
</feature>
<dbReference type="InterPro" id="IPR054059">
    <property type="entry name" value="MORF/ORRM1/DAG-like_MORF"/>
</dbReference>
<feature type="domain" description="MORF/ORRM1/DAG-like MORF" evidence="3">
    <location>
        <begin position="98"/>
        <end position="189"/>
    </location>
</feature>
<keyword evidence="1" id="KW-0809">Transit peptide</keyword>
<dbReference type="Pfam" id="PF21864">
    <property type="entry name" value="MORF_dom"/>
    <property type="match status" value="1"/>
</dbReference>
<dbReference type="GO" id="GO:0016554">
    <property type="term" value="P:cytidine to uridine editing"/>
    <property type="evidence" value="ECO:0007669"/>
    <property type="project" value="InterPro"/>
</dbReference>
<accession>A0A7N1A6J8</accession>
<feature type="region of interest" description="Disordered" evidence="2">
    <location>
        <begin position="207"/>
        <end position="272"/>
    </location>
</feature>
<dbReference type="InterPro" id="IPR039206">
    <property type="entry name" value="MORF/ORRM1/DAG-like"/>
</dbReference>
<feature type="compositionally biased region" description="Basic and acidic residues" evidence="2">
    <location>
        <begin position="218"/>
        <end position="235"/>
    </location>
</feature>
<evidence type="ECO:0000256" key="1">
    <source>
        <dbReference type="ARBA" id="ARBA00022946"/>
    </source>
</evidence>
<evidence type="ECO:0000313" key="4">
    <source>
        <dbReference type="EnsemblPlants" id="Kaladp0550s0060.1.v1.1"/>
    </source>
</evidence>
<keyword evidence="5" id="KW-1185">Reference proteome</keyword>